<reference evidence="1 2" key="1">
    <citation type="journal article" date="2024" name="G3 (Bethesda)">
        <title>Genome assembly of Hibiscus sabdariffa L. provides insights into metabolisms of medicinal natural products.</title>
        <authorList>
            <person name="Kim T."/>
        </authorList>
    </citation>
    <scope>NUCLEOTIDE SEQUENCE [LARGE SCALE GENOMIC DNA]</scope>
    <source>
        <strain evidence="1">TK-2024</strain>
        <tissue evidence="1">Old leaves</tissue>
    </source>
</reference>
<accession>A0ABR1ZLG7</accession>
<evidence type="ECO:0000313" key="1">
    <source>
        <dbReference type="EMBL" id="KAK8481466.1"/>
    </source>
</evidence>
<keyword evidence="2" id="KW-1185">Reference proteome</keyword>
<dbReference type="EMBL" id="JBBPBM010001881">
    <property type="protein sequence ID" value="KAK8481466.1"/>
    <property type="molecule type" value="Genomic_DNA"/>
</dbReference>
<gene>
    <name evidence="1" type="ORF">V6N12_029997</name>
</gene>
<sequence length="89" mass="9924">MEETTTSKSRNLDRFTNEVTPLRFISVSKRPLTKMLATLADEEKDSGDDGIVKGLRACSTPMCGQETCCVSRQLESSMLLFLMQMAKTN</sequence>
<protein>
    <submittedName>
        <fullName evidence="1">Uncharacterized protein</fullName>
    </submittedName>
</protein>
<proteinExistence type="predicted"/>
<dbReference type="Proteomes" id="UP001472677">
    <property type="component" value="Unassembled WGS sequence"/>
</dbReference>
<name>A0ABR1ZLG7_9ROSI</name>
<evidence type="ECO:0000313" key="2">
    <source>
        <dbReference type="Proteomes" id="UP001472677"/>
    </source>
</evidence>
<comment type="caution">
    <text evidence="1">The sequence shown here is derived from an EMBL/GenBank/DDBJ whole genome shotgun (WGS) entry which is preliminary data.</text>
</comment>
<organism evidence="1 2">
    <name type="scientific">Hibiscus sabdariffa</name>
    <name type="common">roselle</name>
    <dbReference type="NCBI Taxonomy" id="183260"/>
    <lineage>
        <taxon>Eukaryota</taxon>
        <taxon>Viridiplantae</taxon>
        <taxon>Streptophyta</taxon>
        <taxon>Embryophyta</taxon>
        <taxon>Tracheophyta</taxon>
        <taxon>Spermatophyta</taxon>
        <taxon>Magnoliopsida</taxon>
        <taxon>eudicotyledons</taxon>
        <taxon>Gunneridae</taxon>
        <taxon>Pentapetalae</taxon>
        <taxon>rosids</taxon>
        <taxon>malvids</taxon>
        <taxon>Malvales</taxon>
        <taxon>Malvaceae</taxon>
        <taxon>Malvoideae</taxon>
        <taxon>Hibiscus</taxon>
    </lineage>
</organism>